<feature type="domain" description="AB hydrolase-1" evidence="1">
    <location>
        <begin position="77"/>
        <end position="208"/>
    </location>
</feature>
<accession>A0A4Z0L4W4</accession>
<dbReference type="InterPro" id="IPR000073">
    <property type="entry name" value="AB_hydrolase_1"/>
</dbReference>
<gene>
    <name evidence="2" type="ORF">E4635_15530</name>
</gene>
<dbReference type="PRINTS" id="PR00412">
    <property type="entry name" value="EPOXHYDRLASE"/>
</dbReference>
<organism evidence="2 3">
    <name type="scientific">Flavobacterium humi</name>
    <dbReference type="NCBI Taxonomy" id="2562683"/>
    <lineage>
        <taxon>Bacteria</taxon>
        <taxon>Pseudomonadati</taxon>
        <taxon>Bacteroidota</taxon>
        <taxon>Flavobacteriia</taxon>
        <taxon>Flavobacteriales</taxon>
        <taxon>Flavobacteriaceae</taxon>
        <taxon>Flavobacterium</taxon>
    </lineage>
</organism>
<dbReference type="SUPFAM" id="SSF53474">
    <property type="entry name" value="alpha/beta-Hydrolases"/>
    <property type="match status" value="1"/>
</dbReference>
<dbReference type="EMBL" id="SRLH01000010">
    <property type="protein sequence ID" value="TGD56591.1"/>
    <property type="molecule type" value="Genomic_DNA"/>
</dbReference>
<evidence type="ECO:0000313" key="3">
    <source>
        <dbReference type="Proteomes" id="UP000297407"/>
    </source>
</evidence>
<dbReference type="GO" id="GO:0047372">
    <property type="term" value="F:monoacylglycerol lipase activity"/>
    <property type="evidence" value="ECO:0007669"/>
    <property type="project" value="TreeGrafter"/>
</dbReference>
<name>A0A4Z0L4W4_9FLAO</name>
<dbReference type="PANTHER" id="PTHR43798:SF33">
    <property type="entry name" value="HYDROLASE, PUTATIVE (AFU_ORTHOLOGUE AFUA_2G14860)-RELATED"/>
    <property type="match status" value="1"/>
</dbReference>
<dbReference type="RefSeq" id="WP_135527624.1">
    <property type="nucleotide sequence ID" value="NZ_SRLH01000010.1"/>
</dbReference>
<keyword evidence="3" id="KW-1185">Reference proteome</keyword>
<dbReference type="InterPro" id="IPR050266">
    <property type="entry name" value="AB_hydrolase_sf"/>
</dbReference>
<dbReference type="AlphaFoldDB" id="A0A4Z0L4W4"/>
<proteinExistence type="predicted"/>
<dbReference type="GO" id="GO:0016020">
    <property type="term" value="C:membrane"/>
    <property type="evidence" value="ECO:0007669"/>
    <property type="project" value="TreeGrafter"/>
</dbReference>
<dbReference type="Pfam" id="PF00561">
    <property type="entry name" value="Abhydrolase_1"/>
    <property type="match status" value="1"/>
</dbReference>
<comment type="caution">
    <text evidence="2">The sequence shown here is derived from an EMBL/GenBank/DDBJ whole genome shotgun (WGS) entry which is preliminary data.</text>
</comment>
<dbReference type="OrthoDB" id="9773293at2"/>
<dbReference type="InterPro" id="IPR000639">
    <property type="entry name" value="Epox_hydrolase-like"/>
</dbReference>
<protein>
    <submittedName>
        <fullName evidence="2">Alpha/beta hydrolase</fullName>
    </submittedName>
</protein>
<dbReference type="PANTHER" id="PTHR43798">
    <property type="entry name" value="MONOACYLGLYCEROL LIPASE"/>
    <property type="match status" value="1"/>
</dbReference>
<dbReference type="InterPro" id="IPR029058">
    <property type="entry name" value="AB_hydrolase_fold"/>
</dbReference>
<dbReference type="Proteomes" id="UP000297407">
    <property type="component" value="Unassembled WGS sequence"/>
</dbReference>
<reference evidence="2 3" key="1">
    <citation type="submission" date="2019-04" db="EMBL/GenBank/DDBJ databases">
        <title>Flavobacterium sp. strain DS2-A Genome sequencing and assembly.</title>
        <authorList>
            <person name="Kim I."/>
        </authorList>
    </citation>
    <scope>NUCLEOTIDE SEQUENCE [LARGE SCALE GENOMIC DNA]</scope>
    <source>
        <strain evidence="2 3">DS2-A</strain>
    </source>
</reference>
<keyword evidence="2" id="KW-0378">Hydrolase</keyword>
<sequence>METSKTVLKKQNSNRSFLAIFQKTALICILFLSITQAKAQSGNQTLKINPSLGVLKQIDAGVLTIGYAEAGPANGAPVILLHGWPYDIHSYQEVVPVLVSKGYRVITPYVRGFGTTRFLSEGTFRNGQQTALASDVIALMDALKIQKAVIGGFDWGARTAVVMAALWPERVKGLVSVSGYIAVNLEANEKPLPPTAEYGWWYQYYFATERGKTGYTQNKYEFNKLIWKLASPIWNFDTATYDQTAQSFNNPDHAAIVIHNYRWRLSLEKGESQYDGLEKRIAARPAITVPTVTIGSDFDGANADGKSYAAKFTGKYDHKILKGIGHNVPQEDPAAFAAAIIEVDGFGK</sequence>
<dbReference type="GO" id="GO:0046464">
    <property type="term" value="P:acylglycerol catabolic process"/>
    <property type="evidence" value="ECO:0007669"/>
    <property type="project" value="TreeGrafter"/>
</dbReference>
<evidence type="ECO:0000259" key="1">
    <source>
        <dbReference type="Pfam" id="PF00561"/>
    </source>
</evidence>
<dbReference type="Gene3D" id="3.40.50.1820">
    <property type="entry name" value="alpha/beta hydrolase"/>
    <property type="match status" value="1"/>
</dbReference>
<evidence type="ECO:0000313" key="2">
    <source>
        <dbReference type="EMBL" id="TGD56591.1"/>
    </source>
</evidence>